<dbReference type="Gene3D" id="3.40.250.10">
    <property type="entry name" value="Rhodanese-like domain"/>
    <property type="match status" value="3"/>
</dbReference>
<dbReference type="OrthoDB" id="9781034at2"/>
<evidence type="ECO:0000313" key="8">
    <source>
        <dbReference type="Proteomes" id="UP000732858"/>
    </source>
</evidence>
<dbReference type="SUPFAM" id="SSF52821">
    <property type="entry name" value="Rhodanese/Cell cycle control phosphatase"/>
    <property type="match status" value="3"/>
</dbReference>
<protein>
    <submittedName>
        <fullName evidence="7">Sulfurtransferase</fullName>
    </submittedName>
</protein>
<dbReference type="EMBL" id="JABULY010000004">
    <property type="protein sequence ID" value="MBV6531951.1"/>
    <property type="molecule type" value="Genomic_DNA"/>
</dbReference>
<accession>A0A949WF49</accession>
<dbReference type="Pfam" id="PF00581">
    <property type="entry name" value="Rhodanese"/>
    <property type="match status" value="3"/>
</dbReference>
<dbReference type="GeneID" id="65549402"/>
<gene>
    <name evidence="6" type="ORF">HT657_07365</name>
    <name evidence="7" type="ORF">HT672_02845</name>
</gene>
<dbReference type="InterPro" id="IPR045078">
    <property type="entry name" value="TST/MPST-like"/>
</dbReference>
<evidence type="ECO:0000256" key="1">
    <source>
        <dbReference type="ARBA" id="ARBA00022679"/>
    </source>
</evidence>
<keyword evidence="4" id="KW-0732">Signal</keyword>
<sequence length="460" mass="52267">MKSIKSLLCCLLCFSLTACDEQHTIKEIDTPTLLANLDNPDIVIIDAREDSLYNGFKEPYAKRGGHIKGAIQFRCNWFERIEASKFEQFATQKGITKQKKLVIYDTDPESLACISAEFAAKGYQVQLFKEFVSYANVDDYPMAFFPNFQYSVSPKWLNQLLKGEKPESYHNQQFMLFEVSWGELGKAKFYTQHITGAYHFDTNWVEDSAPIWNLSDPKIIEQNLLKNGITKDKTIVLYSDNPLAAYRIFWVLRWAGVEDVRVLNGNLSTWMDEGFATETKVNIPQPETRFGAVIPANPQINIALPQQAFQQQQNGLKLISSRTWEEYIGEQSGDDAIHNTGEPLGAIWGFAGSAPSNMADFYDPDDTLRNPKEIVELWKSQQIYATDHLAFYCGTGWRASVPWFITQLLAWENSAVYDGGWNAWQMEPHLPVQKGSIGKMKPDAKNDSGRLLKKSNSCRG</sequence>
<dbReference type="AlphaFoldDB" id="A0A949WF49"/>
<keyword evidence="9" id="KW-1185">Reference proteome</keyword>
<proteinExistence type="predicted"/>
<dbReference type="Proteomes" id="UP000732858">
    <property type="component" value="Unassembled WGS sequence"/>
</dbReference>
<dbReference type="PANTHER" id="PTHR11364">
    <property type="entry name" value="THIOSULFATE SULFERTANSFERASE"/>
    <property type="match status" value="1"/>
</dbReference>
<dbReference type="EMBL" id="JABUMC010000004">
    <property type="protein sequence ID" value="MBV6546239.1"/>
    <property type="molecule type" value="Genomic_DNA"/>
</dbReference>
<organism evidence="7 8">
    <name type="scientific">Ursidibacter maritimus</name>
    <dbReference type="NCBI Taxonomy" id="1331689"/>
    <lineage>
        <taxon>Bacteria</taxon>
        <taxon>Pseudomonadati</taxon>
        <taxon>Pseudomonadota</taxon>
        <taxon>Gammaproteobacteria</taxon>
        <taxon>Pasteurellales</taxon>
        <taxon>Pasteurellaceae</taxon>
        <taxon>Ursidibacter</taxon>
    </lineage>
</organism>
<feature type="signal peptide" evidence="4">
    <location>
        <begin position="1"/>
        <end position="18"/>
    </location>
</feature>
<evidence type="ECO:0000259" key="5">
    <source>
        <dbReference type="PROSITE" id="PS50206"/>
    </source>
</evidence>
<feature type="compositionally biased region" description="Basic and acidic residues" evidence="3">
    <location>
        <begin position="440"/>
        <end position="450"/>
    </location>
</feature>
<dbReference type="PROSITE" id="PS50206">
    <property type="entry name" value="RHODANESE_3"/>
    <property type="match status" value="3"/>
</dbReference>
<feature type="region of interest" description="Disordered" evidence="3">
    <location>
        <begin position="439"/>
        <end position="460"/>
    </location>
</feature>
<feature type="domain" description="Rhodanese" evidence="5">
    <location>
        <begin position="358"/>
        <end position="433"/>
    </location>
</feature>
<evidence type="ECO:0000313" key="9">
    <source>
        <dbReference type="Proteomes" id="UP001196379"/>
    </source>
</evidence>
<evidence type="ECO:0000313" key="7">
    <source>
        <dbReference type="EMBL" id="MBV6546239.1"/>
    </source>
</evidence>
<keyword evidence="2" id="KW-0677">Repeat</keyword>
<evidence type="ECO:0000256" key="2">
    <source>
        <dbReference type="ARBA" id="ARBA00022737"/>
    </source>
</evidence>
<dbReference type="SMART" id="SM00450">
    <property type="entry name" value="RHOD"/>
    <property type="match status" value="3"/>
</dbReference>
<feature type="domain" description="Rhodanese" evidence="5">
    <location>
        <begin position="38"/>
        <end position="149"/>
    </location>
</feature>
<name>A0A949WF49_9PAST</name>
<feature type="domain" description="Rhodanese" evidence="5">
    <location>
        <begin position="193"/>
        <end position="279"/>
    </location>
</feature>
<evidence type="ECO:0000256" key="3">
    <source>
        <dbReference type="SAM" id="MobiDB-lite"/>
    </source>
</evidence>
<dbReference type="Proteomes" id="UP001196379">
    <property type="component" value="Unassembled WGS sequence"/>
</dbReference>
<dbReference type="CDD" id="cd01448">
    <property type="entry name" value="TST_Repeat_1"/>
    <property type="match status" value="1"/>
</dbReference>
<evidence type="ECO:0000313" key="6">
    <source>
        <dbReference type="EMBL" id="MBV6531951.1"/>
    </source>
</evidence>
<dbReference type="InterPro" id="IPR001763">
    <property type="entry name" value="Rhodanese-like_dom"/>
</dbReference>
<evidence type="ECO:0000256" key="4">
    <source>
        <dbReference type="SAM" id="SignalP"/>
    </source>
</evidence>
<dbReference type="InterPro" id="IPR036873">
    <property type="entry name" value="Rhodanese-like_dom_sf"/>
</dbReference>
<dbReference type="RefSeq" id="WP_157403508.1">
    <property type="nucleotide sequence ID" value="NZ_JABULY010000004.1"/>
</dbReference>
<dbReference type="PROSITE" id="PS51257">
    <property type="entry name" value="PROKAR_LIPOPROTEIN"/>
    <property type="match status" value="1"/>
</dbReference>
<reference evidence="7 9" key="1">
    <citation type="journal article" date="2021" name="Mol. Ecol.">
        <title>Polar bear-adapted Ursidibacter maritimus are remarkably conserved after generations in captivity.</title>
        <authorList>
            <person name="Espinosa-Gongora C."/>
            <person name="Hansen M.J."/>
            <person name="Bertelsen M.F."/>
            <person name="Bojesen A.M."/>
        </authorList>
    </citation>
    <scope>NUCLEOTIDE SEQUENCE</scope>
    <source>
        <strain evidence="7">Pb43105x</strain>
        <strain evidence="6 9">Pb43106</strain>
    </source>
</reference>
<dbReference type="PANTHER" id="PTHR11364:SF27">
    <property type="entry name" value="SULFURTRANSFERASE"/>
    <property type="match status" value="1"/>
</dbReference>
<keyword evidence="1" id="KW-0808">Transferase</keyword>
<dbReference type="GO" id="GO:0004792">
    <property type="term" value="F:thiosulfate-cyanide sulfurtransferase activity"/>
    <property type="evidence" value="ECO:0007669"/>
    <property type="project" value="TreeGrafter"/>
</dbReference>
<comment type="caution">
    <text evidence="7">The sequence shown here is derived from an EMBL/GenBank/DDBJ whole genome shotgun (WGS) entry which is preliminary data.</text>
</comment>
<feature type="chain" id="PRO_5037682869" evidence="4">
    <location>
        <begin position="19"/>
        <end position="460"/>
    </location>
</feature>